<feature type="transmembrane region" description="Helical" evidence="1">
    <location>
        <begin position="347"/>
        <end position="370"/>
    </location>
</feature>
<accession>A0A412I258</accession>
<keyword evidence="1" id="KW-0812">Transmembrane</keyword>
<evidence type="ECO:0008006" key="4">
    <source>
        <dbReference type="Google" id="ProtNLM"/>
    </source>
</evidence>
<proteinExistence type="predicted"/>
<organism evidence="2 3">
    <name type="scientific">Bacteroides cellulosilyticus</name>
    <dbReference type="NCBI Taxonomy" id="246787"/>
    <lineage>
        <taxon>Bacteria</taxon>
        <taxon>Pseudomonadati</taxon>
        <taxon>Bacteroidota</taxon>
        <taxon>Bacteroidia</taxon>
        <taxon>Bacteroidales</taxon>
        <taxon>Bacteroidaceae</taxon>
        <taxon>Bacteroides</taxon>
    </lineage>
</organism>
<dbReference type="AlphaFoldDB" id="A0A412I258"/>
<reference evidence="2 3" key="1">
    <citation type="submission" date="2018-08" db="EMBL/GenBank/DDBJ databases">
        <title>A genome reference for cultivated species of the human gut microbiota.</title>
        <authorList>
            <person name="Zou Y."/>
            <person name="Xue W."/>
            <person name="Luo G."/>
        </authorList>
    </citation>
    <scope>NUCLEOTIDE SEQUENCE [LARGE SCALE GENOMIC DNA]</scope>
    <source>
        <strain evidence="2 3">AF22-3AC</strain>
    </source>
</reference>
<comment type="caution">
    <text evidence="2">The sequence shown here is derived from an EMBL/GenBank/DDBJ whole genome shotgun (WGS) entry which is preliminary data.</text>
</comment>
<dbReference type="InterPro" id="IPR011990">
    <property type="entry name" value="TPR-like_helical_dom_sf"/>
</dbReference>
<evidence type="ECO:0000313" key="3">
    <source>
        <dbReference type="Proteomes" id="UP000283341"/>
    </source>
</evidence>
<evidence type="ECO:0000313" key="2">
    <source>
        <dbReference type="EMBL" id="RGS30968.1"/>
    </source>
</evidence>
<name>A0A412I258_9BACE</name>
<dbReference type="SUPFAM" id="SSF48452">
    <property type="entry name" value="TPR-like"/>
    <property type="match status" value="1"/>
</dbReference>
<dbReference type="Proteomes" id="UP000283341">
    <property type="component" value="Unassembled WGS sequence"/>
</dbReference>
<sequence length="519" mass="60015">MFLLSSCTIRQDYNQQLLKADSLMQLHPDSALNILKSISPEKLSTRADNAYYALLLTQAQDKNVVVQKDDSLIRIAVHYYDSIGDTKMQAKAHYYWGCVRRDKGEHLKAIDEYHISHSFAKMAKNIELPALIYSNVAYLYYVQELNEEADSIYQLAELLAIQQKDTISLIYALSQQGMINLERGKHYYSRAELQMQQALLLAEHFSDTTVKTPVYESLSTLYCEMGEIEKALQYAKLNYYSQRDTLHRCRAFLLLGDAYLKNEQYDSAEVYLQSVFTEDRYYDTKADACMRLAEIAEIHGKTEIIAKMQQKQIAYMDSAQQKLQTHAILKNIVSQEKSNNDKIRKQYLYSIIVLVTFFSIAGCAIAMNYIRRNKKLKIAEEQQKPKLKVEIRKHSIIEEEYQSSAVYIKLKDIARTLIKVETKENLNEEEWQHLIVLTNIKWNGIITHLNTKYNLSGEEIQICCLYLAEIPVKHIGHFIKGYARSTVQLKAKNLLQKIKAPKGKLLKDVLLSLSQELKV</sequence>
<keyword evidence="1" id="KW-1133">Transmembrane helix</keyword>
<protein>
    <recommendedName>
        <fullName evidence="4">Tetratricopeptide repeat protein</fullName>
    </recommendedName>
</protein>
<gene>
    <name evidence="2" type="ORF">DWX97_25560</name>
</gene>
<dbReference type="EMBL" id="QRVJ01000044">
    <property type="protein sequence ID" value="RGS30968.1"/>
    <property type="molecule type" value="Genomic_DNA"/>
</dbReference>
<dbReference type="Gene3D" id="1.25.40.10">
    <property type="entry name" value="Tetratricopeptide repeat domain"/>
    <property type="match status" value="1"/>
</dbReference>
<evidence type="ECO:0000256" key="1">
    <source>
        <dbReference type="SAM" id="Phobius"/>
    </source>
</evidence>
<keyword evidence="1" id="KW-0472">Membrane</keyword>